<dbReference type="PANTHER" id="PTHR31190">
    <property type="entry name" value="DNA-BINDING DOMAIN"/>
    <property type="match status" value="1"/>
</dbReference>
<evidence type="ECO:0000256" key="4">
    <source>
        <dbReference type="ARBA" id="ARBA00023163"/>
    </source>
</evidence>
<organism evidence="7 8">
    <name type="scientific">Taxus chinensis</name>
    <name type="common">Chinese yew</name>
    <name type="synonym">Taxus wallichiana var. chinensis</name>
    <dbReference type="NCBI Taxonomy" id="29808"/>
    <lineage>
        <taxon>Eukaryota</taxon>
        <taxon>Viridiplantae</taxon>
        <taxon>Streptophyta</taxon>
        <taxon>Embryophyta</taxon>
        <taxon>Tracheophyta</taxon>
        <taxon>Spermatophyta</taxon>
        <taxon>Pinopsida</taxon>
        <taxon>Pinidae</taxon>
        <taxon>Conifers II</taxon>
        <taxon>Cupressales</taxon>
        <taxon>Taxaceae</taxon>
        <taxon>Taxus</taxon>
    </lineage>
</organism>
<evidence type="ECO:0000259" key="6">
    <source>
        <dbReference type="PROSITE" id="PS51032"/>
    </source>
</evidence>
<dbReference type="EMBL" id="JAHRHJ020000001">
    <property type="protein sequence ID" value="KAH9329083.1"/>
    <property type="molecule type" value="Genomic_DNA"/>
</dbReference>
<evidence type="ECO:0000256" key="3">
    <source>
        <dbReference type="ARBA" id="ARBA00023125"/>
    </source>
</evidence>
<comment type="subcellular location">
    <subcellularLocation>
        <location evidence="1">Nucleus</location>
    </subcellularLocation>
</comment>
<feature type="non-terminal residue" evidence="7">
    <location>
        <position position="1"/>
    </location>
</feature>
<dbReference type="Proteomes" id="UP000824469">
    <property type="component" value="Unassembled WGS sequence"/>
</dbReference>
<keyword evidence="8" id="KW-1185">Reference proteome</keyword>
<dbReference type="GO" id="GO:0005634">
    <property type="term" value="C:nucleus"/>
    <property type="evidence" value="ECO:0007669"/>
    <property type="project" value="UniProtKB-SubCell"/>
</dbReference>
<evidence type="ECO:0000313" key="7">
    <source>
        <dbReference type="EMBL" id="KAH9329083.1"/>
    </source>
</evidence>
<keyword evidence="5" id="KW-0539">Nucleus</keyword>
<dbReference type="Pfam" id="PF00847">
    <property type="entry name" value="AP2"/>
    <property type="match status" value="1"/>
</dbReference>
<name>A0AA38GVR7_TAXCH</name>
<evidence type="ECO:0000256" key="2">
    <source>
        <dbReference type="ARBA" id="ARBA00023015"/>
    </source>
</evidence>
<evidence type="ECO:0000256" key="1">
    <source>
        <dbReference type="ARBA" id="ARBA00004123"/>
    </source>
</evidence>
<dbReference type="GO" id="GO:0009873">
    <property type="term" value="P:ethylene-activated signaling pathway"/>
    <property type="evidence" value="ECO:0007669"/>
    <property type="project" value="InterPro"/>
</dbReference>
<reference evidence="7 8" key="1">
    <citation type="journal article" date="2021" name="Nat. Plants">
        <title>The Taxus genome provides insights into paclitaxel biosynthesis.</title>
        <authorList>
            <person name="Xiong X."/>
            <person name="Gou J."/>
            <person name="Liao Q."/>
            <person name="Li Y."/>
            <person name="Zhou Q."/>
            <person name="Bi G."/>
            <person name="Li C."/>
            <person name="Du R."/>
            <person name="Wang X."/>
            <person name="Sun T."/>
            <person name="Guo L."/>
            <person name="Liang H."/>
            <person name="Lu P."/>
            <person name="Wu Y."/>
            <person name="Zhang Z."/>
            <person name="Ro D.K."/>
            <person name="Shang Y."/>
            <person name="Huang S."/>
            <person name="Yan J."/>
        </authorList>
    </citation>
    <scope>NUCLEOTIDE SEQUENCE [LARGE SCALE GENOMIC DNA]</scope>
    <source>
        <strain evidence="7">Ta-2019</strain>
    </source>
</reference>
<sequence>VIDPMDKNDERDEHQTEIPTHIYVSTDIAGFPSSVTHLQALYSEPNVPDRLKRKDEDFLEVAHQNCSIQSRQKKRQYRGVRQRPWGKWAAEIRDPKKAARVWLGTFMTAEDAAKAYDDAAFKFRGKKAKLNFPERASLPDPNTNTNTNNNVSIKCGHEDTAAISKLPNTPFSYIPQMSTLIDFNGAIGHGSDSFDPSLQSNDSFPCLSHVPQYFNSTPLEHNRGIDLQQANKFFPSDAIHDISGFKRSHQHFEDEKAVLSIKREPISFGSGQIIRNPSLNASMSIDRSIPISHKDVREEQKQLHVRQHLFQPLINEQSFQNYAESVFNEAFGNPPSTSR</sequence>
<dbReference type="PROSITE" id="PS51032">
    <property type="entry name" value="AP2_ERF"/>
    <property type="match status" value="1"/>
</dbReference>
<comment type="caution">
    <text evidence="7">The sequence shown here is derived from an EMBL/GenBank/DDBJ whole genome shotgun (WGS) entry which is preliminary data.</text>
</comment>
<proteinExistence type="predicted"/>
<keyword evidence="2" id="KW-0805">Transcription regulation</keyword>
<dbReference type="GO" id="GO:0003677">
    <property type="term" value="F:DNA binding"/>
    <property type="evidence" value="ECO:0007669"/>
    <property type="project" value="UniProtKB-KW"/>
</dbReference>
<dbReference type="FunFam" id="3.30.730.10:FF:000001">
    <property type="entry name" value="Ethylene-responsive transcription factor 2"/>
    <property type="match status" value="1"/>
</dbReference>
<evidence type="ECO:0000313" key="8">
    <source>
        <dbReference type="Proteomes" id="UP000824469"/>
    </source>
</evidence>
<gene>
    <name evidence="7" type="ORF">KI387_001191</name>
</gene>
<keyword evidence="3" id="KW-0238">DNA-binding</keyword>
<dbReference type="SUPFAM" id="SSF54171">
    <property type="entry name" value="DNA-binding domain"/>
    <property type="match status" value="1"/>
</dbReference>
<evidence type="ECO:0000256" key="5">
    <source>
        <dbReference type="ARBA" id="ARBA00023242"/>
    </source>
</evidence>
<dbReference type="AlphaFoldDB" id="A0AA38GVR7"/>
<dbReference type="InterPro" id="IPR036955">
    <property type="entry name" value="AP2/ERF_dom_sf"/>
</dbReference>
<dbReference type="CDD" id="cd00018">
    <property type="entry name" value="AP2"/>
    <property type="match status" value="1"/>
</dbReference>
<dbReference type="SMART" id="SM00380">
    <property type="entry name" value="AP2"/>
    <property type="match status" value="1"/>
</dbReference>
<dbReference type="InterPro" id="IPR016177">
    <property type="entry name" value="DNA-bd_dom_sf"/>
</dbReference>
<dbReference type="InterPro" id="IPR044808">
    <property type="entry name" value="ERF_plant"/>
</dbReference>
<keyword evidence="4" id="KW-0804">Transcription</keyword>
<accession>A0AA38GVR7</accession>
<dbReference type="PRINTS" id="PR00367">
    <property type="entry name" value="ETHRSPELEMNT"/>
</dbReference>
<dbReference type="GO" id="GO:0003700">
    <property type="term" value="F:DNA-binding transcription factor activity"/>
    <property type="evidence" value="ECO:0007669"/>
    <property type="project" value="InterPro"/>
</dbReference>
<protein>
    <recommendedName>
        <fullName evidence="6">AP2/ERF domain-containing protein</fullName>
    </recommendedName>
</protein>
<dbReference type="Gene3D" id="3.30.730.10">
    <property type="entry name" value="AP2/ERF domain"/>
    <property type="match status" value="1"/>
</dbReference>
<dbReference type="InterPro" id="IPR001471">
    <property type="entry name" value="AP2/ERF_dom"/>
</dbReference>
<dbReference type="PANTHER" id="PTHR31190:SF473">
    <property type="entry name" value="OS05G0437100 PROTEIN"/>
    <property type="match status" value="1"/>
</dbReference>
<feature type="domain" description="AP2/ERF" evidence="6">
    <location>
        <begin position="76"/>
        <end position="133"/>
    </location>
</feature>